<protein>
    <submittedName>
        <fullName evidence="2">HipA N-terminal domain-containing protein</fullName>
    </submittedName>
</protein>
<name>A0ABS3M7D3_9BACT</name>
<dbReference type="Pfam" id="PF13657">
    <property type="entry name" value="Couple_hipA"/>
    <property type="match status" value="1"/>
</dbReference>
<dbReference type="InterPro" id="IPR017508">
    <property type="entry name" value="HipA_N1"/>
</dbReference>
<dbReference type="NCBIfam" id="TIGR03071">
    <property type="entry name" value="couple_hipA"/>
    <property type="match status" value="1"/>
</dbReference>
<evidence type="ECO:0000259" key="1">
    <source>
        <dbReference type="Pfam" id="PF13657"/>
    </source>
</evidence>
<proteinExistence type="predicted"/>
<organism evidence="2 3">
    <name type="scientific">Prevotella illustrans</name>
    <dbReference type="NCBI Taxonomy" id="2800387"/>
    <lineage>
        <taxon>Bacteria</taxon>
        <taxon>Pseudomonadati</taxon>
        <taxon>Bacteroidota</taxon>
        <taxon>Bacteroidia</taxon>
        <taxon>Bacteroidales</taxon>
        <taxon>Prevotellaceae</taxon>
        <taxon>Prevotella</taxon>
    </lineage>
</organism>
<dbReference type="EMBL" id="JAERMS010000034">
    <property type="protein sequence ID" value="MBO1364030.1"/>
    <property type="molecule type" value="Genomic_DNA"/>
</dbReference>
<feature type="domain" description="HipA N-terminal subdomain 1" evidence="1">
    <location>
        <begin position="5"/>
        <end position="101"/>
    </location>
</feature>
<dbReference type="RefSeq" id="WP_107581401.1">
    <property type="nucleotide sequence ID" value="NZ_JAERMS010000034.1"/>
</dbReference>
<keyword evidence="3" id="KW-1185">Reference proteome</keyword>
<evidence type="ECO:0000313" key="2">
    <source>
        <dbReference type="EMBL" id="MBO1364030.1"/>
    </source>
</evidence>
<dbReference type="Proteomes" id="UP000664265">
    <property type="component" value="Unassembled WGS sequence"/>
</dbReference>
<reference evidence="2 3" key="1">
    <citation type="submission" date="2021-01" db="EMBL/GenBank/DDBJ databases">
        <title>Prevotella A2931 sp. nov.</title>
        <authorList>
            <person name="Buhl M."/>
            <person name="Oberhettinger P."/>
        </authorList>
    </citation>
    <scope>NUCLEOTIDE SEQUENCE [LARGE SCALE GENOMIC DNA]</scope>
    <source>
        <strain evidence="2 3">A2931</strain>
    </source>
</reference>
<sequence>MRKAQIYRKDALAGILTEGDGEYSFCYDGTYLAQEDALPISLTLPLQAEPFVSRVLFPFFDGLIPEGWLLDVALRNTDVSVLDRMSLLLLCCKDCIGAVSVVAINSEEDTDDV</sequence>
<evidence type="ECO:0000313" key="3">
    <source>
        <dbReference type="Proteomes" id="UP000664265"/>
    </source>
</evidence>
<accession>A0ABS3M7D3</accession>
<comment type="caution">
    <text evidence="2">The sequence shown here is derived from an EMBL/GenBank/DDBJ whole genome shotgun (WGS) entry which is preliminary data.</text>
</comment>
<gene>
    <name evidence="2" type="ORF">JHU38_09650</name>
</gene>